<feature type="non-terminal residue" evidence="2">
    <location>
        <position position="275"/>
    </location>
</feature>
<feature type="non-terminal residue" evidence="2">
    <location>
        <position position="1"/>
    </location>
</feature>
<dbReference type="Pfam" id="PF13579">
    <property type="entry name" value="Glyco_trans_4_4"/>
    <property type="match status" value="1"/>
</dbReference>
<dbReference type="InterPro" id="IPR028098">
    <property type="entry name" value="Glyco_trans_4-like_N"/>
</dbReference>
<dbReference type="Gene3D" id="3.40.50.2000">
    <property type="entry name" value="Glycogen Phosphorylase B"/>
    <property type="match status" value="1"/>
</dbReference>
<evidence type="ECO:0000313" key="2">
    <source>
        <dbReference type="EMBL" id="SVD62172.1"/>
    </source>
</evidence>
<sequence length="275" mass="30466">LLPVPVSSTASSPPGSSTAVRLAYLAAGAGGMYCGSCIHDNTLSAALQRQGLDVALIPLYTPLRTDEDSVSLERVFYGGINVFLEQKSSLFRHLPRGLTRVLDRPDLLRWVTSRWSSATDARDLGALTVSVLQGEDGHQRKELDDLVTWLGREFRPDLVQLPNSMFLGMTRQLQRDLGVPVLCEVAGEEIFLDQLIEPFRSQARRILSERARDVDGFVAPCHFYADAMADYLQVSRDHFHVVPLGLQLQGHDGSPQPARAEEPFRIGFLARICPQ</sequence>
<name>A0A382WTN6_9ZZZZ</name>
<reference evidence="2" key="1">
    <citation type="submission" date="2018-05" db="EMBL/GenBank/DDBJ databases">
        <authorList>
            <person name="Lanie J.A."/>
            <person name="Ng W.-L."/>
            <person name="Kazmierczak K.M."/>
            <person name="Andrzejewski T.M."/>
            <person name="Davidsen T.M."/>
            <person name="Wayne K.J."/>
            <person name="Tettelin H."/>
            <person name="Glass J.I."/>
            <person name="Rusch D."/>
            <person name="Podicherti R."/>
            <person name="Tsui H.-C.T."/>
            <person name="Winkler M.E."/>
        </authorList>
    </citation>
    <scope>NUCLEOTIDE SEQUENCE</scope>
</reference>
<feature type="domain" description="Glycosyltransferase subfamily 4-like N-terminal" evidence="1">
    <location>
        <begin position="127"/>
        <end position="245"/>
    </location>
</feature>
<evidence type="ECO:0000259" key="1">
    <source>
        <dbReference type="Pfam" id="PF13579"/>
    </source>
</evidence>
<proteinExistence type="predicted"/>
<dbReference type="AlphaFoldDB" id="A0A382WTN6"/>
<accession>A0A382WTN6</accession>
<dbReference type="EMBL" id="UINC01162423">
    <property type="protein sequence ID" value="SVD62172.1"/>
    <property type="molecule type" value="Genomic_DNA"/>
</dbReference>
<organism evidence="2">
    <name type="scientific">marine metagenome</name>
    <dbReference type="NCBI Taxonomy" id="408172"/>
    <lineage>
        <taxon>unclassified sequences</taxon>
        <taxon>metagenomes</taxon>
        <taxon>ecological metagenomes</taxon>
    </lineage>
</organism>
<protein>
    <recommendedName>
        <fullName evidence="1">Glycosyltransferase subfamily 4-like N-terminal domain-containing protein</fullName>
    </recommendedName>
</protein>
<dbReference type="SUPFAM" id="SSF53756">
    <property type="entry name" value="UDP-Glycosyltransferase/glycogen phosphorylase"/>
    <property type="match status" value="1"/>
</dbReference>
<gene>
    <name evidence="2" type="ORF">METZ01_LOCUS415026</name>
</gene>